<proteinExistence type="predicted"/>
<evidence type="ECO:0000313" key="2">
    <source>
        <dbReference type="Proteomes" id="UP000238479"/>
    </source>
</evidence>
<dbReference type="EMBL" id="PDCK01000044">
    <property type="protein sequence ID" value="PRQ26012.1"/>
    <property type="molecule type" value="Genomic_DNA"/>
</dbReference>
<name>A0A2P6PVQ9_ROSCH</name>
<dbReference type="Gramene" id="PRQ26012">
    <property type="protein sequence ID" value="PRQ26012"/>
    <property type="gene ID" value="RchiOBHm_Chr6g0289961"/>
</dbReference>
<gene>
    <name evidence="1" type="ORF">RchiOBHm_Chr6g0289961</name>
</gene>
<dbReference type="Proteomes" id="UP000238479">
    <property type="component" value="Chromosome 6"/>
</dbReference>
<dbReference type="AlphaFoldDB" id="A0A2P6PVQ9"/>
<organism evidence="1 2">
    <name type="scientific">Rosa chinensis</name>
    <name type="common">China rose</name>
    <dbReference type="NCBI Taxonomy" id="74649"/>
    <lineage>
        <taxon>Eukaryota</taxon>
        <taxon>Viridiplantae</taxon>
        <taxon>Streptophyta</taxon>
        <taxon>Embryophyta</taxon>
        <taxon>Tracheophyta</taxon>
        <taxon>Spermatophyta</taxon>
        <taxon>Magnoliopsida</taxon>
        <taxon>eudicotyledons</taxon>
        <taxon>Gunneridae</taxon>
        <taxon>Pentapetalae</taxon>
        <taxon>rosids</taxon>
        <taxon>fabids</taxon>
        <taxon>Rosales</taxon>
        <taxon>Rosaceae</taxon>
        <taxon>Rosoideae</taxon>
        <taxon>Rosoideae incertae sedis</taxon>
        <taxon>Rosa</taxon>
    </lineage>
</organism>
<keyword evidence="2" id="KW-1185">Reference proteome</keyword>
<accession>A0A2P6PVQ9</accession>
<protein>
    <submittedName>
        <fullName evidence="1">Uncharacterized protein</fullName>
    </submittedName>
</protein>
<comment type="caution">
    <text evidence="1">The sequence shown here is derived from an EMBL/GenBank/DDBJ whole genome shotgun (WGS) entry which is preliminary data.</text>
</comment>
<reference evidence="1 2" key="1">
    <citation type="journal article" date="2018" name="Nat. Genet.">
        <title>The Rosa genome provides new insights in the design of modern roses.</title>
        <authorList>
            <person name="Bendahmane M."/>
        </authorList>
    </citation>
    <scope>NUCLEOTIDE SEQUENCE [LARGE SCALE GENOMIC DNA]</scope>
    <source>
        <strain evidence="2">cv. Old Blush</strain>
    </source>
</reference>
<sequence>MVVNVYEIPTTTLEFPIPVGAEVLTRKFEEMDDLNTKEDRYRLISFHQLLKKVNI</sequence>
<evidence type="ECO:0000313" key="1">
    <source>
        <dbReference type="EMBL" id="PRQ26012.1"/>
    </source>
</evidence>